<protein>
    <submittedName>
        <fullName evidence="1">Uncharacterized protein</fullName>
    </submittedName>
</protein>
<comment type="caution">
    <text evidence="1">The sequence shown here is derived from an EMBL/GenBank/DDBJ whole genome shotgun (WGS) entry which is preliminary data.</text>
</comment>
<evidence type="ECO:0000313" key="2">
    <source>
        <dbReference type="Proteomes" id="UP000176650"/>
    </source>
</evidence>
<accession>A0A1F5BVG1</accession>
<dbReference type="Proteomes" id="UP000176650">
    <property type="component" value="Unassembled WGS sequence"/>
</dbReference>
<sequence length="162" mass="18587">MKGLIAYSFALGEHEPNPCNMRLACAVDRIVKEERERGEEVVVVAQWEIALALSVEPDFVVHEHRQGDMYLDSEEITSQATPLFLRHGITKVIPVANPFLHLFKCKKLIRRAGFVSLSRRVGWVGFYKNSLQWYTRGPIRLLAYAALQFLFGYHGKVIRKQS</sequence>
<dbReference type="STRING" id="1797298.A2988_03615"/>
<organism evidence="1 2">
    <name type="scientific">Candidatus Azambacteria bacterium RIFCSPLOWO2_01_FULL_46_25</name>
    <dbReference type="NCBI Taxonomy" id="1797298"/>
    <lineage>
        <taxon>Bacteria</taxon>
        <taxon>Candidatus Azamiibacteriota</taxon>
    </lineage>
</organism>
<gene>
    <name evidence="1" type="ORF">A2988_03615</name>
</gene>
<reference evidence="1 2" key="1">
    <citation type="journal article" date="2016" name="Nat. Commun.">
        <title>Thousands of microbial genomes shed light on interconnected biogeochemical processes in an aquifer system.</title>
        <authorList>
            <person name="Anantharaman K."/>
            <person name="Brown C.T."/>
            <person name="Hug L.A."/>
            <person name="Sharon I."/>
            <person name="Castelle C.J."/>
            <person name="Probst A.J."/>
            <person name="Thomas B.C."/>
            <person name="Singh A."/>
            <person name="Wilkins M.J."/>
            <person name="Karaoz U."/>
            <person name="Brodie E.L."/>
            <person name="Williams K.H."/>
            <person name="Hubbard S.S."/>
            <person name="Banfield J.F."/>
        </authorList>
    </citation>
    <scope>NUCLEOTIDE SEQUENCE [LARGE SCALE GENOMIC DNA]</scope>
</reference>
<dbReference type="AlphaFoldDB" id="A0A1F5BVG1"/>
<evidence type="ECO:0000313" key="1">
    <source>
        <dbReference type="EMBL" id="OGD34568.1"/>
    </source>
</evidence>
<dbReference type="EMBL" id="MEYS01000001">
    <property type="protein sequence ID" value="OGD34568.1"/>
    <property type="molecule type" value="Genomic_DNA"/>
</dbReference>
<name>A0A1F5BVG1_9BACT</name>
<proteinExistence type="predicted"/>